<dbReference type="Gene3D" id="3.40.50.880">
    <property type="match status" value="1"/>
</dbReference>
<keyword evidence="4" id="KW-1185">Reference proteome</keyword>
<dbReference type="SUPFAM" id="SSF53300">
    <property type="entry name" value="vWA-like"/>
    <property type="match status" value="1"/>
</dbReference>
<keyword evidence="1" id="KW-0472">Membrane</keyword>
<dbReference type="PROSITE" id="PS50234">
    <property type="entry name" value="VWFA"/>
    <property type="match status" value="1"/>
</dbReference>
<gene>
    <name evidence="3" type="ORF">ACFQDI_04920</name>
</gene>
<sequence length="764" mass="84374">MPSVTETTLRFTGGYPPLPVLVLAFGLAALMWFLYRRELKYVGSRAAQVPAILRSLAVFILVLALAGPILRHVTTLRQLGRVVIAVDSSASMQLTDEAPGAAAGTSKARFQRAEDLLLKGATPLLKKLAETQDVELVALRGMNTQRLWWYRQGGKDTSGEMPVSFDLPATAPITNLDQTLRSALGPATAGTALVLLSDGQHNSSGSPEEFSTALKSGGTPVFAIGFGTEVPPPDLSLLTVTAPESVFSKENFQGRLTVNDSMPSDIPASVRIESQGKVLWKKDFTTTGKGEKGFDFTFPVSELPPPAPGQRDKTLRNVNILISASGDRAALEKTRSNNARELSIHLLEKKRKVLIMDGRPRWETRYIHNHFDRDERWQATLIFDDMADNAAAGTLQKNFPKTRDDLLSYDLIILGEVSLNRLSPECLDWIIEFVEKRGGGLIMIDGQRGKLHDWAQGKTAPLIPVRFNSRSTKITPASLALTTDGQRFDALRLSDSPSANATLWPTLSKVNWHSNVEPLPAAVTLATADQPAIVFRQVGAGAVLYLGTDELWRWRFQVADLYHQRLWMQLGAWIAAPPFQIDQKKISLGTDRLRYSPGEASEIRVRVRNDKGEIVTDAQPRAYLLHEGTEVATLQLEADPTHVGIYRALTPPLKAGTYEIAVAESPSAPRSDARLSLHVSDTGNPEWATLTMNRTLLETMATNSGGRFLREEQAATDLPGLLQSIDRKQVITKETILWSSWWWFSAAILLLTIEWLMRKRLKLV</sequence>
<accession>A0ABW0KN91</accession>
<reference evidence="4" key="1">
    <citation type="journal article" date="2019" name="Int. J. Syst. Evol. Microbiol.">
        <title>The Global Catalogue of Microorganisms (GCM) 10K type strain sequencing project: providing services to taxonomists for standard genome sequencing and annotation.</title>
        <authorList>
            <consortium name="The Broad Institute Genomics Platform"/>
            <consortium name="The Broad Institute Genome Sequencing Center for Infectious Disease"/>
            <person name="Wu L."/>
            <person name="Ma J."/>
        </authorList>
    </citation>
    <scope>NUCLEOTIDE SEQUENCE [LARGE SCALE GENOMIC DNA]</scope>
    <source>
        <strain evidence="4">CGMCC 4.1469</strain>
    </source>
</reference>
<evidence type="ECO:0000256" key="1">
    <source>
        <dbReference type="SAM" id="Phobius"/>
    </source>
</evidence>
<feature type="domain" description="VWFA" evidence="2">
    <location>
        <begin position="81"/>
        <end position="266"/>
    </location>
</feature>
<dbReference type="PANTHER" id="PTHR37947">
    <property type="entry name" value="BLL2462 PROTEIN"/>
    <property type="match status" value="1"/>
</dbReference>
<evidence type="ECO:0000259" key="2">
    <source>
        <dbReference type="PROSITE" id="PS50234"/>
    </source>
</evidence>
<protein>
    <recommendedName>
        <fullName evidence="2">VWFA domain-containing protein</fullName>
    </recommendedName>
</protein>
<comment type="caution">
    <text evidence="3">The sequence shown here is derived from an EMBL/GenBank/DDBJ whole genome shotgun (WGS) entry which is preliminary data.</text>
</comment>
<name>A0ABW0KN91_9BACT</name>
<proteinExistence type="predicted"/>
<feature type="transmembrane region" description="Helical" evidence="1">
    <location>
        <begin position="736"/>
        <end position="757"/>
    </location>
</feature>
<dbReference type="CDD" id="cd00198">
    <property type="entry name" value="vWFA"/>
    <property type="match status" value="1"/>
</dbReference>
<dbReference type="Gene3D" id="3.40.50.410">
    <property type="entry name" value="von Willebrand factor, type A domain"/>
    <property type="match status" value="1"/>
</dbReference>
<organism evidence="3 4">
    <name type="scientific">Prosthecobacter fluviatilis</name>
    <dbReference type="NCBI Taxonomy" id="445931"/>
    <lineage>
        <taxon>Bacteria</taxon>
        <taxon>Pseudomonadati</taxon>
        <taxon>Verrucomicrobiota</taxon>
        <taxon>Verrucomicrobiia</taxon>
        <taxon>Verrucomicrobiales</taxon>
        <taxon>Verrucomicrobiaceae</taxon>
        <taxon>Prosthecobacter</taxon>
    </lineage>
</organism>
<dbReference type="InterPro" id="IPR036465">
    <property type="entry name" value="vWFA_dom_sf"/>
</dbReference>
<feature type="transmembrane region" description="Helical" evidence="1">
    <location>
        <begin position="15"/>
        <end position="35"/>
    </location>
</feature>
<dbReference type="EMBL" id="JBHSMQ010000001">
    <property type="protein sequence ID" value="MFC5454191.1"/>
    <property type="molecule type" value="Genomic_DNA"/>
</dbReference>
<keyword evidence="1" id="KW-1133">Transmembrane helix</keyword>
<dbReference type="PANTHER" id="PTHR37947:SF1">
    <property type="entry name" value="BLL2462 PROTEIN"/>
    <property type="match status" value="1"/>
</dbReference>
<evidence type="ECO:0000313" key="3">
    <source>
        <dbReference type="EMBL" id="MFC5454191.1"/>
    </source>
</evidence>
<dbReference type="SUPFAM" id="SSF52317">
    <property type="entry name" value="Class I glutamine amidotransferase-like"/>
    <property type="match status" value="1"/>
</dbReference>
<feature type="transmembrane region" description="Helical" evidence="1">
    <location>
        <begin position="47"/>
        <end position="70"/>
    </location>
</feature>
<keyword evidence="1" id="KW-0812">Transmembrane</keyword>
<evidence type="ECO:0000313" key="4">
    <source>
        <dbReference type="Proteomes" id="UP001596052"/>
    </source>
</evidence>
<dbReference type="InterPro" id="IPR002035">
    <property type="entry name" value="VWF_A"/>
</dbReference>
<dbReference type="InterPro" id="IPR029062">
    <property type="entry name" value="Class_I_gatase-like"/>
</dbReference>
<dbReference type="Proteomes" id="UP001596052">
    <property type="component" value="Unassembled WGS sequence"/>
</dbReference>
<dbReference type="RefSeq" id="WP_377164010.1">
    <property type="nucleotide sequence ID" value="NZ_JBHSMQ010000001.1"/>
</dbReference>